<dbReference type="InterPro" id="IPR013783">
    <property type="entry name" value="Ig-like_fold"/>
</dbReference>
<evidence type="ECO:0000313" key="5">
    <source>
        <dbReference type="Proteomes" id="UP000199233"/>
    </source>
</evidence>
<dbReference type="PANTHER" id="PTHR34512">
    <property type="entry name" value="CELL SURFACE PROTEIN"/>
    <property type="match status" value="1"/>
</dbReference>
<dbReference type="Proteomes" id="UP000199233">
    <property type="component" value="Unassembled WGS sequence"/>
</dbReference>
<dbReference type="Pfam" id="PF13360">
    <property type="entry name" value="PQQ_2"/>
    <property type="match status" value="1"/>
</dbReference>
<dbReference type="STRING" id="489703.SAMN04488038_109118"/>
<dbReference type="Gene3D" id="2.130.10.10">
    <property type="entry name" value="YVTN repeat-like/Quinoprotein amine dehydrogenase"/>
    <property type="match status" value="1"/>
</dbReference>
<reference evidence="5" key="1">
    <citation type="submission" date="2016-10" db="EMBL/GenBank/DDBJ databases">
        <authorList>
            <person name="Varghese N."/>
            <person name="Submissions S."/>
        </authorList>
    </citation>
    <scope>NUCLEOTIDE SEQUENCE [LARGE SCALE GENOMIC DNA]</scope>
    <source>
        <strain evidence="5">DSM 25927</strain>
    </source>
</reference>
<dbReference type="Pfam" id="PF01345">
    <property type="entry name" value="DUF11"/>
    <property type="match status" value="1"/>
</dbReference>
<sequence>MNCKQLGARAGLLWAAMTVSQATAASWPGYQNDAAHTGYVPTTLDVSTFQLAWRKGFAGSYSSELTQAAAADGTVYFSRSGYFGSQALYAVSAADGSTLWTVPFSNVFSVNPPAYDSGRVYIQTVNNGGDSWLRAYDASTGGPIFQAAQGAQWENYLAPTIVNQTVYVDGGTYGGMYSFNGTSGTQNWFTNLPQYDGWTPAVDDSHAYAFMGSRLYVLDRDTGTIAFSIPDNSSDWYGWTTGQAPVLGGQNDVLVTNGGRLVSFDLGSRVVRWTQTDGFNSQPSVAKGVIYTVRNGYLSALSETDGQQLWMWAPSNDTLAGTVVVTDSHVFVSGSSTTYAIDLASHQSAWSTASAGRLSLADGQLYIASQDGTLTAITVGGSSTPSSANLKLSLTGKRSGTGAAQPYAFNATVSNKGPASAANVTITVKIPLPLAVKTLGAGCRYAQQQISCTYGSLSSGKSLTASFTLLPSRAGLYVIGAKTSSSQPDPVAINNYAQLPMLMR</sequence>
<dbReference type="SMART" id="SM00564">
    <property type="entry name" value="PQQ"/>
    <property type="match status" value="7"/>
</dbReference>
<feature type="chain" id="PRO_5011709342" evidence="1">
    <location>
        <begin position="25"/>
        <end position="504"/>
    </location>
</feature>
<evidence type="ECO:0000313" key="4">
    <source>
        <dbReference type="EMBL" id="SEQ68065.1"/>
    </source>
</evidence>
<dbReference type="Gene3D" id="2.40.128.630">
    <property type="match status" value="1"/>
</dbReference>
<protein>
    <submittedName>
        <fullName evidence="4">Outer membrane protein assembly factor BamB, contains PQQ-like beta-propeller repeat</fullName>
    </submittedName>
</protein>
<organism evidence="4 5">
    <name type="scientific">Solimonas aquatica</name>
    <dbReference type="NCBI Taxonomy" id="489703"/>
    <lineage>
        <taxon>Bacteria</taxon>
        <taxon>Pseudomonadati</taxon>
        <taxon>Pseudomonadota</taxon>
        <taxon>Gammaproteobacteria</taxon>
        <taxon>Nevskiales</taxon>
        <taxon>Nevskiaceae</taxon>
        <taxon>Solimonas</taxon>
    </lineage>
</organism>
<dbReference type="PANTHER" id="PTHR34512:SF30">
    <property type="entry name" value="OUTER MEMBRANE PROTEIN ASSEMBLY FACTOR BAMB"/>
    <property type="match status" value="1"/>
</dbReference>
<evidence type="ECO:0000259" key="2">
    <source>
        <dbReference type="Pfam" id="PF01345"/>
    </source>
</evidence>
<dbReference type="AlphaFoldDB" id="A0A1H9I0U0"/>
<feature type="domain" description="Pyrrolo-quinoline quinone repeat" evidence="3">
    <location>
        <begin position="178"/>
        <end position="378"/>
    </location>
</feature>
<dbReference type="InterPro" id="IPR015943">
    <property type="entry name" value="WD40/YVTN_repeat-like_dom_sf"/>
</dbReference>
<name>A0A1H9I0U0_9GAMM</name>
<feature type="domain" description="DUF11" evidence="2">
    <location>
        <begin position="403"/>
        <end position="498"/>
    </location>
</feature>
<dbReference type="InterPro" id="IPR011047">
    <property type="entry name" value="Quinoprotein_ADH-like_sf"/>
</dbReference>
<evidence type="ECO:0000256" key="1">
    <source>
        <dbReference type="SAM" id="SignalP"/>
    </source>
</evidence>
<keyword evidence="1" id="KW-0732">Signal</keyword>
<evidence type="ECO:0000259" key="3">
    <source>
        <dbReference type="Pfam" id="PF13360"/>
    </source>
</evidence>
<dbReference type="InterPro" id="IPR018391">
    <property type="entry name" value="PQQ_b-propeller_rpt"/>
</dbReference>
<dbReference type="InterPro" id="IPR001434">
    <property type="entry name" value="OmcB-like_DUF11"/>
</dbReference>
<dbReference type="SUPFAM" id="SSF50998">
    <property type="entry name" value="Quinoprotein alcohol dehydrogenase-like"/>
    <property type="match status" value="1"/>
</dbReference>
<dbReference type="InterPro" id="IPR002372">
    <property type="entry name" value="PQQ_rpt_dom"/>
</dbReference>
<accession>A0A1H9I0U0</accession>
<gene>
    <name evidence="4" type="ORF">SAMN04488038_109118</name>
</gene>
<dbReference type="EMBL" id="FOFS01000009">
    <property type="protein sequence ID" value="SEQ68065.1"/>
    <property type="molecule type" value="Genomic_DNA"/>
</dbReference>
<dbReference type="Gene3D" id="2.60.40.10">
    <property type="entry name" value="Immunoglobulins"/>
    <property type="match status" value="1"/>
</dbReference>
<feature type="signal peptide" evidence="1">
    <location>
        <begin position="1"/>
        <end position="24"/>
    </location>
</feature>
<proteinExistence type="predicted"/>
<keyword evidence="5" id="KW-1185">Reference proteome</keyword>
<dbReference type="OrthoDB" id="5378341at2"/>